<keyword evidence="2 5" id="KW-0689">Ribosomal protein</keyword>
<dbReference type="SUPFAM" id="SSF55282">
    <property type="entry name" value="RL5-like"/>
    <property type="match status" value="1"/>
</dbReference>
<dbReference type="GO" id="GO:0019843">
    <property type="term" value="F:rRNA binding"/>
    <property type="evidence" value="ECO:0007669"/>
    <property type="project" value="UniProtKB-UniRule"/>
</dbReference>
<evidence type="ECO:0000259" key="8">
    <source>
        <dbReference type="Pfam" id="PF00673"/>
    </source>
</evidence>
<dbReference type="NCBIfam" id="NF000585">
    <property type="entry name" value="PRK00010.1"/>
    <property type="match status" value="1"/>
</dbReference>
<comment type="subunit">
    <text evidence="5">Part of the 50S ribosomal subunit; part of the 5S rRNA/L5/L18/L25 subcomplex. Contacts the 5S rRNA and the P site tRNA. Forms a bridge to the 30S subunit in the 70S ribosome.</text>
</comment>
<keyword evidence="5" id="KW-0820">tRNA-binding</keyword>
<dbReference type="Proteomes" id="UP000231267">
    <property type="component" value="Unassembled WGS sequence"/>
</dbReference>
<dbReference type="Pfam" id="PF00673">
    <property type="entry name" value="Ribosomal_L5_C"/>
    <property type="match status" value="1"/>
</dbReference>
<evidence type="ECO:0000256" key="2">
    <source>
        <dbReference type="ARBA" id="ARBA00022980"/>
    </source>
</evidence>
<evidence type="ECO:0000313" key="10">
    <source>
        <dbReference type="Proteomes" id="UP000231267"/>
    </source>
</evidence>
<evidence type="ECO:0000256" key="5">
    <source>
        <dbReference type="HAMAP-Rule" id="MF_01333"/>
    </source>
</evidence>
<name>A0A2J0LFY8_9BACT</name>
<dbReference type="AlphaFoldDB" id="A0A2J0LFY8"/>
<protein>
    <recommendedName>
        <fullName evidence="4 5">Large ribosomal subunit protein uL5</fullName>
    </recommendedName>
</protein>
<dbReference type="GO" id="GO:0000049">
    <property type="term" value="F:tRNA binding"/>
    <property type="evidence" value="ECO:0007669"/>
    <property type="project" value="UniProtKB-UniRule"/>
</dbReference>
<accession>A0A2J0LFY8</accession>
<gene>
    <name evidence="5" type="primary">rplE</name>
    <name evidence="9" type="ORF">COW11_01725</name>
</gene>
<dbReference type="InterPro" id="IPR002132">
    <property type="entry name" value="Ribosomal_uL5"/>
</dbReference>
<dbReference type="GO" id="GO:0005840">
    <property type="term" value="C:ribosome"/>
    <property type="evidence" value="ECO:0007669"/>
    <property type="project" value="UniProtKB-KW"/>
</dbReference>
<dbReference type="InterPro" id="IPR020930">
    <property type="entry name" value="Ribosomal_uL5_bac-type"/>
</dbReference>
<keyword evidence="3 5" id="KW-0687">Ribonucleoprotein</keyword>
<keyword evidence="5" id="KW-0694">RNA-binding</keyword>
<evidence type="ECO:0000259" key="7">
    <source>
        <dbReference type="Pfam" id="PF00281"/>
    </source>
</evidence>
<dbReference type="GO" id="GO:0003735">
    <property type="term" value="F:structural constituent of ribosome"/>
    <property type="evidence" value="ECO:0007669"/>
    <property type="project" value="InterPro"/>
</dbReference>
<organism evidence="9 10">
    <name type="scientific">Candidatus Taenaricola geysiri</name>
    <dbReference type="NCBI Taxonomy" id="1974752"/>
    <lineage>
        <taxon>Bacteria</taxon>
        <taxon>Pseudomonadati</taxon>
        <taxon>Candidatus Omnitrophota</taxon>
        <taxon>Candidatus Taenaricola</taxon>
    </lineage>
</organism>
<comment type="function">
    <text evidence="5">This is 1 of the proteins that bind and probably mediate the attachment of the 5S RNA into the large ribosomal subunit, where it forms part of the central protuberance. In the 70S ribosome it contacts protein S13 of the 30S subunit (bridge B1b), connecting the 2 subunits; this bridge is implicated in subunit movement. Contacts the P site tRNA; the 5S rRNA and some of its associated proteins might help stabilize positioning of ribosome-bound tRNAs.</text>
</comment>
<evidence type="ECO:0000256" key="6">
    <source>
        <dbReference type="RuleBase" id="RU003930"/>
    </source>
</evidence>
<dbReference type="HAMAP" id="MF_01333_B">
    <property type="entry name" value="Ribosomal_uL5_B"/>
    <property type="match status" value="1"/>
</dbReference>
<dbReference type="PIRSF" id="PIRSF002161">
    <property type="entry name" value="Ribosomal_L5"/>
    <property type="match status" value="1"/>
</dbReference>
<evidence type="ECO:0000256" key="3">
    <source>
        <dbReference type="ARBA" id="ARBA00023274"/>
    </source>
</evidence>
<sequence>MKPRLQEFYEKDIVPKMMQHFGFKNSMRVPKLVKIAINMGVGIGAADIKILEAAMSNLAVITGQKPVMKRAKKAISNFKLKENAPIGCMVTLRSNHMYEFLDRLISVAIPRIRDFRGLAKTSFDQGGNYTMGLNEQLIFPEVDYDSVVRVQGMNITIVTTAKNKEEAFELLKAFGMPFKDK</sequence>
<keyword evidence="5" id="KW-0699">rRNA-binding</keyword>
<comment type="caution">
    <text evidence="9">The sequence shown here is derived from an EMBL/GenBank/DDBJ whole genome shotgun (WGS) entry which is preliminary data.</text>
</comment>
<dbReference type="InterPro" id="IPR022803">
    <property type="entry name" value="Ribosomal_uL5_dom_sf"/>
</dbReference>
<reference evidence="9 10" key="1">
    <citation type="submission" date="2017-09" db="EMBL/GenBank/DDBJ databases">
        <title>Depth-based differentiation of microbial function through sediment-hosted aquifers and enrichment of novel symbionts in the deep terrestrial subsurface.</title>
        <authorList>
            <person name="Probst A.J."/>
            <person name="Ladd B."/>
            <person name="Jarett J.K."/>
            <person name="Geller-Mcgrath D.E."/>
            <person name="Sieber C.M."/>
            <person name="Emerson J.B."/>
            <person name="Anantharaman K."/>
            <person name="Thomas B.C."/>
            <person name="Malmstrom R."/>
            <person name="Stieglmeier M."/>
            <person name="Klingl A."/>
            <person name="Woyke T."/>
            <person name="Ryan C.M."/>
            <person name="Banfield J.F."/>
        </authorList>
    </citation>
    <scope>NUCLEOTIDE SEQUENCE [LARGE SCALE GENOMIC DNA]</scope>
    <source>
        <strain evidence="9">CG12_big_fil_rev_8_21_14_0_65_43_15</strain>
    </source>
</reference>
<evidence type="ECO:0000256" key="4">
    <source>
        <dbReference type="ARBA" id="ARBA00035245"/>
    </source>
</evidence>
<dbReference type="PANTHER" id="PTHR11994">
    <property type="entry name" value="60S RIBOSOMAL PROTEIN L11-RELATED"/>
    <property type="match status" value="1"/>
</dbReference>
<comment type="similarity">
    <text evidence="1 5 6">Belongs to the universal ribosomal protein uL5 family.</text>
</comment>
<dbReference type="EMBL" id="PFGP01000031">
    <property type="protein sequence ID" value="PIW66745.1"/>
    <property type="molecule type" value="Genomic_DNA"/>
</dbReference>
<dbReference type="Gene3D" id="3.30.1440.10">
    <property type="match status" value="1"/>
</dbReference>
<dbReference type="InterPro" id="IPR031309">
    <property type="entry name" value="Ribosomal_uL5_C"/>
</dbReference>
<dbReference type="FunFam" id="3.30.1440.10:FF:000001">
    <property type="entry name" value="50S ribosomal protein L5"/>
    <property type="match status" value="1"/>
</dbReference>
<feature type="domain" description="Large ribosomal subunit protein uL5 C-terminal" evidence="8">
    <location>
        <begin position="85"/>
        <end position="178"/>
    </location>
</feature>
<proteinExistence type="inferred from homology"/>
<dbReference type="Pfam" id="PF00281">
    <property type="entry name" value="Ribosomal_L5"/>
    <property type="match status" value="1"/>
</dbReference>
<dbReference type="GO" id="GO:0006412">
    <property type="term" value="P:translation"/>
    <property type="evidence" value="ECO:0007669"/>
    <property type="project" value="UniProtKB-UniRule"/>
</dbReference>
<evidence type="ECO:0000313" key="9">
    <source>
        <dbReference type="EMBL" id="PIW66745.1"/>
    </source>
</evidence>
<dbReference type="GO" id="GO:1990904">
    <property type="term" value="C:ribonucleoprotein complex"/>
    <property type="evidence" value="ECO:0007669"/>
    <property type="project" value="UniProtKB-KW"/>
</dbReference>
<dbReference type="InterPro" id="IPR031310">
    <property type="entry name" value="Ribosomal_uL5_N"/>
</dbReference>
<evidence type="ECO:0000256" key="1">
    <source>
        <dbReference type="ARBA" id="ARBA00008553"/>
    </source>
</evidence>
<feature type="domain" description="Large ribosomal subunit protein uL5 N-terminal" evidence="7">
    <location>
        <begin position="25"/>
        <end position="81"/>
    </location>
</feature>